<name>A0A382VCD3_9ZZZZ</name>
<proteinExistence type="predicted"/>
<sequence>MNIARLSPLLPTCLSACRPLLFGCAESQGEPLLEARR</sequence>
<organism evidence="1">
    <name type="scientific">marine metagenome</name>
    <dbReference type="NCBI Taxonomy" id="408172"/>
    <lineage>
        <taxon>unclassified sequences</taxon>
        <taxon>metagenomes</taxon>
        <taxon>ecological metagenomes</taxon>
    </lineage>
</organism>
<evidence type="ECO:0000313" key="1">
    <source>
        <dbReference type="EMBL" id="SVD44097.1"/>
    </source>
</evidence>
<reference evidence="1" key="1">
    <citation type="submission" date="2018-05" db="EMBL/GenBank/DDBJ databases">
        <authorList>
            <person name="Lanie J.A."/>
            <person name="Ng W.-L."/>
            <person name="Kazmierczak K.M."/>
            <person name="Andrzejewski T.M."/>
            <person name="Davidsen T.M."/>
            <person name="Wayne K.J."/>
            <person name="Tettelin H."/>
            <person name="Glass J.I."/>
            <person name="Rusch D."/>
            <person name="Podicherti R."/>
            <person name="Tsui H.-C.T."/>
            <person name="Winkler M.E."/>
        </authorList>
    </citation>
    <scope>NUCLEOTIDE SEQUENCE</scope>
</reference>
<dbReference type="EMBL" id="UINC01150837">
    <property type="protein sequence ID" value="SVD44097.1"/>
    <property type="molecule type" value="Genomic_DNA"/>
</dbReference>
<dbReference type="AlphaFoldDB" id="A0A382VCD3"/>
<feature type="non-terminal residue" evidence="1">
    <location>
        <position position="37"/>
    </location>
</feature>
<accession>A0A382VCD3</accession>
<protein>
    <submittedName>
        <fullName evidence="1">Uncharacterized protein</fullName>
    </submittedName>
</protein>
<gene>
    <name evidence="1" type="ORF">METZ01_LOCUS396951</name>
</gene>